<protein>
    <recommendedName>
        <fullName evidence="4">DUF4374 domain-containing protein</fullName>
    </recommendedName>
</protein>
<sequence length="410" mass="43940">MKNVTRLLLPVLCMGTLWTACSKDEGQPGNGGEGGGQGKTKYIIASTPVASTGVADYLLTTDNITQGAISTQGNGKEQDGTYRYYITHRNRFFSLLYGQGNPGAVTTYNLNAGGELIKVSDFQSETVQVHTTMNDDIVTMKVPRSGNENALVFRIDAQKSQIAGEAQVNIVHLAGNGERAHFTWATQAGNKLFAPYMSIKGAAPDVFGTSFPDSCWVAVFSYPDLKLERVIRDNRTSYLGAYFTSGLVQTESGDLYGFSGSSATSNGTPTSTKPSAVVRIKKDATEFDKNYLFNLETASGGHRFANQTYFGNGKFLLEMYAEKGKTSGKVKFAVVDVTAQTFAWVTGTPADITSTSRLCNLVAGDDKTIYAGLTDAGGSYVYSFDATTAKATRGLKVEGGKITGIAKLTY</sequence>
<organism evidence="2 3">
    <name type="scientific">Chitinophaga alhagiae</name>
    <dbReference type="NCBI Taxonomy" id="2203219"/>
    <lineage>
        <taxon>Bacteria</taxon>
        <taxon>Pseudomonadati</taxon>
        <taxon>Bacteroidota</taxon>
        <taxon>Chitinophagia</taxon>
        <taxon>Chitinophagales</taxon>
        <taxon>Chitinophagaceae</taxon>
        <taxon>Chitinophaga</taxon>
    </lineage>
</organism>
<dbReference type="PROSITE" id="PS51257">
    <property type="entry name" value="PROKAR_LIPOPROTEIN"/>
    <property type="match status" value="1"/>
</dbReference>
<name>A0ABM6WDM6_9BACT</name>
<feature type="signal peptide" evidence="1">
    <location>
        <begin position="1"/>
        <end position="22"/>
    </location>
</feature>
<accession>A0ABM6WDM6</accession>
<reference evidence="2 3" key="1">
    <citation type="submission" date="2018-05" db="EMBL/GenBank/DDBJ databases">
        <title>Chitinophaga sp. nov., isolated from rhizosphere soil of Alhagi.</title>
        <authorList>
            <person name="Liu Y."/>
        </authorList>
    </citation>
    <scope>NUCLEOTIDE SEQUENCE [LARGE SCALE GENOMIC DNA]</scope>
    <source>
        <strain evidence="2 3">T22</strain>
    </source>
</reference>
<keyword evidence="3" id="KW-1185">Reference proteome</keyword>
<evidence type="ECO:0000313" key="2">
    <source>
        <dbReference type="EMBL" id="AWO02072.1"/>
    </source>
</evidence>
<proteinExistence type="predicted"/>
<gene>
    <name evidence="2" type="ORF">DLD77_10375</name>
</gene>
<evidence type="ECO:0008006" key="4">
    <source>
        <dbReference type="Google" id="ProtNLM"/>
    </source>
</evidence>
<evidence type="ECO:0000256" key="1">
    <source>
        <dbReference type="SAM" id="SignalP"/>
    </source>
</evidence>
<feature type="chain" id="PRO_5045907979" description="DUF4374 domain-containing protein" evidence="1">
    <location>
        <begin position="23"/>
        <end position="410"/>
    </location>
</feature>
<dbReference type="Proteomes" id="UP000246099">
    <property type="component" value="Chromosome"/>
</dbReference>
<dbReference type="Pfam" id="PF14298">
    <property type="entry name" value="DUF4374"/>
    <property type="match status" value="2"/>
</dbReference>
<dbReference type="InterPro" id="IPR025401">
    <property type="entry name" value="DUF4374"/>
</dbReference>
<evidence type="ECO:0000313" key="3">
    <source>
        <dbReference type="Proteomes" id="UP000246099"/>
    </source>
</evidence>
<keyword evidence="1" id="KW-0732">Signal</keyword>
<dbReference type="EMBL" id="CP029600">
    <property type="protein sequence ID" value="AWO02072.1"/>
    <property type="molecule type" value="Genomic_DNA"/>
</dbReference>